<dbReference type="EMBL" id="CP036262">
    <property type="protein sequence ID" value="QDS95144.1"/>
    <property type="molecule type" value="Genomic_DNA"/>
</dbReference>
<accession>A0A517MJV0</accession>
<proteinExistence type="predicted"/>
<keyword evidence="3" id="KW-0560">Oxidoreductase</keyword>
<dbReference type="SUPFAM" id="SSF51735">
    <property type="entry name" value="NAD(P)-binding Rossmann-fold domains"/>
    <property type="match status" value="1"/>
</dbReference>
<dbReference type="GO" id="GO:0016491">
    <property type="term" value="F:oxidoreductase activity"/>
    <property type="evidence" value="ECO:0007669"/>
    <property type="project" value="UniProtKB-KW"/>
</dbReference>
<dbReference type="InterPro" id="IPR036291">
    <property type="entry name" value="NAD(P)-bd_dom_sf"/>
</dbReference>
<feature type="domain" description="NAD-dependent epimerase/dehydratase" evidence="2">
    <location>
        <begin position="4"/>
        <end position="211"/>
    </location>
</feature>
<dbReference type="PANTHER" id="PTHR43245">
    <property type="entry name" value="BIFUNCTIONAL POLYMYXIN RESISTANCE PROTEIN ARNA"/>
    <property type="match status" value="1"/>
</dbReference>
<organism evidence="3 4">
    <name type="scientific">Roseimaritima multifibrata</name>
    <dbReference type="NCBI Taxonomy" id="1930274"/>
    <lineage>
        <taxon>Bacteria</taxon>
        <taxon>Pseudomonadati</taxon>
        <taxon>Planctomycetota</taxon>
        <taxon>Planctomycetia</taxon>
        <taxon>Pirellulales</taxon>
        <taxon>Pirellulaceae</taxon>
        <taxon>Roseimaritima</taxon>
    </lineage>
</organism>
<keyword evidence="4" id="KW-1185">Reference proteome</keyword>
<gene>
    <name evidence="3" type="primary">tal_2</name>
    <name evidence="3" type="ORF">FF011L_39310</name>
</gene>
<dbReference type="KEGG" id="rml:FF011L_39310"/>
<dbReference type="AlphaFoldDB" id="A0A517MJV0"/>
<dbReference type="InterPro" id="IPR050177">
    <property type="entry name" value="Lipid_A_modif_metabolic_enz"/>
</dbReference>
<evidence type="ECO:0000259" key="2">
    <source>
        <dbReference type="Pfam" id="PF01370"/>
    </source>
</evidence>
<evidence type="ECO:0000313" key="3">
    <source>
        <dbReference type="EMBL" id="QDS95144.1"/>
    </source>
</evidence>
<dbReference type="PANTHER" id="PTHR43245:SF58">
    <property type="entry name" value="BLL5923 PROTEIN"/>
    <property type="match status" value="1"/>
</dbReference>
<dbReference type="Gene3D" id="3.40.50.720">
    <property type="entry name" value="NAD(P)-binding Rossmann-like Domain"/>
    <property type="match status" value="1"/>
</dbReference>
<dbReference type="RefSeq" id="WP_218932724.1">
    <property type="nucleotide sequence ID" value="NZ_CP036262.1"/>
</dbReference>
<dbReference type="InterPro" id="IPR001509">
    <property type="entry name" value="Epimerase_deHydtase"/>
</dbReference>
<evidence type="ECO:0000256" key="1">
    <source>
        <dbReference type="SAM" id="MobiDB-lite"/>
    </source>
</evidence>
<evidence type="ECO:0000313" key="4">
    <source>
        <dbReference type="Proteomes" id="UP000320672"/>
    </source>
</evidence>
<protein>
    <submittedName>
        <fullName evidence="3">dTDP-6-deoxy-L-talose 4-dehydrogenase (NAD(P)(+))</fullName>
        <ecNumber evidence="3">1.1.1.344</ecNumber>
    </submittedName>
</protein>
<dbReference type="Proteomes" id="UP000320672">
    <property type="component" value="Chromosome"/>
</dbReference>
<dbReference type="Pfam" id="PF01370">
    <property type="entry name" value="Epimerase"/>
    <property type="match status" value="1"/>
</dbReference>
<reference evidence="3 4" key="1">
    <citation type="submission" date="2019-02" db="EMBL/GenBank/DDBJ databases">
        <title>Deep-cultivation of Planctomycetes and their phenomic and genomic characterization uncovers novel biology.</title>
        <authorList>
            <person name="Wiegand S."/>
            <person name="Jogler M."/>
            <person name="Boedeker C."/>
            <person name="Pinto D."/>
            <person name="Vollmers J."/>
            <person name="Rivas-Marin E."/>
            <person name="Kohn T."/>
            <person name="Peeters S.H."/>
            <person name="Heuer A."/>
            <person name="Rast P."/>
            <person name="Oberbeckmann S."/>
            <person name="Bunk B."/>
            <person name="Jeske O."/>
            <person name="Meyerdierks A."/>
            <person name="Storesund J.E."/>
            <person name="Kallscheuer N."/>
            <person name="Luecker S."/>
            <person name="Lage O.M."/>
            <person name="Pohl T."/>
            <person name="Merkel B.J."/>
            <person name="Hornburger P."/>
            <person name="Mueller R.-W."/>
            <person name="Bruemmer F."/>
            <person name="Labrenz M."/>
            <person name="Spormann A.M."/>
            <person name="Op den Camp H."/>
            <person name="Overmann J."/>
            <person name="Amann R."/>
            <person name="Jetten M.S.M."/>
            <person name="Mascher T."/>
            <person name="Medema M.H."/>
            <person name="Devos D.P."/>
            <person name="Kaster A.-K."/>
            <person name="Ovreas L."/>
            <person name="Rohde M."/>
            <person name="Galperin M.Y."/>
            <person name="Jogler C."/>
        </authorList>
    </citation>
    <scope>NUCLEOTIDE SEQUENCE [LARGE SCALE GENOMIC DNA]</scope>
    <source>
        <strain evidence="3 4">FF011L</strain>
    </source>
</reference>
<sequence length="332" mass="35750">MNKALVTGATGFIGTQLCERLLSAGYQVRATVRKTSNQERLIKLGVETVPCDLASECPTPQQLDGITHVFHLAGLTTSPNLEKLRSVNVTGTANLAKAVASLSNPPKIIHVSSIAASGPGKRDQVRSSNESPKPVSNYGRSKLEGEQAIAAIADRTSVSIVRPGLVFGPGDHEGLRIAKPIARVGIHMTPGFRTPPLSVIYVHDLVDILMRTAKQGCKLPSASSADLKGRGIYIAAASEHPTYRKWGQMIGAALQRKMIAWPIFPNVARVVGLVAQAIGSGTLHYDKIREALVPSWAYFDPQLETDLGFQPSATVTDQLADTIAWYRQEKML</sequence>
<name>A0A517MJV0_9BACT</name>
<dbReference type="EC" id="1.1.1.344" evidence="3"/>
<feature type="region of interest" description="Disordered" evidence="1">
    <location>
        <begin position="113"/>
        <end position="140"/>
    </location>
</feature>